<dbReference type="PROSITE" id="PS50995">
    <property type="entry name" value="HTH_MARR_2"/>
    <property type="match status" value="1"/>
</dbReference>
<dbReference type="GO" id="GO:0005737">
    <property type="term" value="C:cytoplasm"/>
    <property type="evidence" value="ECO:0007669"/>
    <property type="project" value="UniProtKB-SubCell"/>
</dbReference>
<dbReference type="PRINTS" id="PR00598">
    <property type="entry name" value="HTHMARR"/>
</dbReference>
<evidence type="ECO:0000256" key="5">
    <source>
        <dbReference type="ARBA" id="ARBA00023163"/>
    </source>
</evidence>
<dbReference type="GO" id="GO:0003700">
    <property type="term" value="F:DNA-binding transcription factor activity"/>
    <property type="evidence" value="ECO:0007669"/>
    <property type="project" value="InterPro"/>
</dbReference>
<evidence type="ECO:0000256" key="1">
    <source>
        <dbReference type="ARBA" id="ARBA00004496"/>
    </source>
</evidence>
<dbReference type="Proteomes" id="UP000593591">
    <property type="component" value="Chromosome"/>
</dbReference>
<dbReference type="Pfam" id="PF22381">
    <property type="entry name" value="Staph_reg_Sar_Rot"/>
    <property type="match status" value="1"/>
</dbReference>
<dbReference type="KEGG" id="trc:DYE49_00775"/>
<dbReference type="FunFam" id="1.10.10.10:FF:000163">
    <property type="entry name" value="MarR family transcriptional regulator"/>
    <property type="match status" value="1"/>
</dbReference>
<dbReference type="InterPro" id="IPR039422">
    <property type="entry name" value="MarR/SlyA-like"/>
</dbReference>
<feature type="domain" description="HTH marR-type" evidence="6">
    <location>
        <begin position="11"/>
        <end position="141"/>
    </location>
</feature>
<evidence type="ECO:0000256" key="3">
    <source>
        <dbReference type="ARBA" id="ARBA00023015"/>
    </source>
</evidence>
<dbReference type="GO" id="GO:0003677">
    <property type="term" value="F:DNA binding"/>
    <property type="evidence" value="ECO:0007669"/>
    <property type="project" value="UniProtKB-KW"/>
</dbReference>
<organism evidence="7 8">
    <name type="scientific">Treponema rectale</name>
    <dbReference type="NCBI Taxonomy" id="744512"/>
    <lineage>
        <taxon>Bacteria</taxon>
        <taxon>Pseudomonadati</taxon>
        <taxon>Spirochaetota</taxon>
        <taxon>Spirochaetia</taxon>
        <taxon>Spirochaetales</taxon>
        <taxon>Treponemataceae</taxon>
        <taxon>Treponema</taxon>
    </lineage>
</organism>
<dbReference type="SUPFAM" id="SSF46785">
    <property type="entry name" value="Winged helix' DNA-binding domain"/>
    <property type="match status" value="1"/>
</dbReference>
<dbReference type="InterPro" id="IPR036390">
    <property type="entry name" value="WH_DNA-bd_sf"/>
</dbReference>
<protein>
    <submittedName>
        <fullName evidence="7">MarR family transcriptional regulator</fullName>
    </submittedName>
</protein>
<reference evidence="7 8" key="1">
    <citation type="submission" date="2018-08" db="EMBL/GenBank/DDBJ databases">
        <title>The first complete genome of Treponema rectale (CHPAT), a commensal spirochete of the bovine rectum.</title>
        <authorList>
            <person name="Staton G.J."/>
            <person name="Clegg S.R."/>
            <person name="Carter S.D."/>
            <person name="Radford A.D."/>
            <person name="Darby A."/>
            <person name="Hall N."/>
            <person name="Birtles R.J."/>
            <person name="Evans N.J."/>
        </authorList>
    </citation>
    <scope>NUCLEOTIDE SEQUENCE [LARGE SCALE GENOMIC DNA]</scope>
    <source>
        <strain evidence="7 8">CHPA</strain>
    </source>
</reference>
<dbReference type="SMART" id="SM00347">
    <property type="entry name" value="HTH_MARR"/>
    <property type="match status" value="1"/>
</dbReference>
<evidence type="ECO:0000313" key="8">
    <source>
        <dbReference type="Proteomes" id="UP000593591"/>
    </source>
</evidence>
<evidence type="ECO:0000256" key="4">
    <source>
        <dbReference type="ARBA" id="ARBA00023125"/>
    </source>
</evidence>
<dbReference type="PANTHER" id="PTHR33164">
    <property type="entry name" value="TRANSCRIPTIONAL REGULATOR, MARR FAMILY"/>
    <property type="match status" value="1"/>
</dbReference>
<proteinExistence type="predicted"/>
<gene>
    <name evidence="7" type="ORF">DYE49_00775</name>
</gene>
<keyword evidence="5" id="KW-0804">Transcription</keyword>
<dbReference type="PANTHER" id="PTHR33164:SF5">
    <property type="entry name" value="ORGANIC HYDROPEROXIDE RESISTANCE TRANSCRIPTIONAL REGULATOR"/>
    <property type="match status" value="1"/>
</dbReference>
<dbReference type="InterPro" id="IPR055166">
    <property type="entry name" value="Transc_reg_Sar_Rot_HTH"/>
</dbReference>
<dbReference type="InterPro" id="IPR000835">
    <property type="entry name" value="HTH_MarR-typ"/>
</dbReference>
<accession>A0A7M1XLQ2</accession>
<dbReference type="EMBL" id="CP031517">
    <property type="protein sequence ID" value="QOS39062.1"/>
    <property type="molecule type" value="Genomic_DNA"/>
</dbReference>
<keyword evidence="3" id="KW-0805">Transcription regulation</keyword>
<evidence type="ECO:0000313" key="7">
    <source>
        <dbReference type="EMBL" id="QOS39062.1"/>
    </source>
</evidence>
<dbReference type="InterPro" id="IPR036388">
    <property type="entry name" value="WH-like_DNA-bd_sf"/>
</dbReference>
<name>A0A7M1XLQ2_9SPIR</name>
<comment type="subcellular location">
    <subcellularLocation>
        <location evidence="1">Cytoplasm</location>
    </subcellularLocation>
</comment>
<keyword evidence="2" id="KW-0963">Cytoplasm</keyword>
<dbReference type="Gene3D" id="1.10.10.10">
    <property type="entry name" value="Winged helix-like DNA-binding domain superfamily/Winged helix DNA-binding domain"/>
    <property type="match status" value="1"/>
</dbReference>
<evidence type="ECO:0000256" key="2">
    <source>
        <dbReference type="ARBA" id="ARBA00022490"/>
    </source>
</evidence>
<keyword evidence="4" id="KW-0238">DNA-binding</keyword>
<evidence type="ECO:0000259" key="6">
    <source>
        <dbReference type="PROSITE" id="PS50995"/>
    </source>
</evidence>
<dbReference type="GO" id="GO:0006950">
    <property type="term" value="P:response to stress"/>
    <property type="evidence" value="ECO:0007669"/>
    <property type="project" value="TreeGrafter"/>
</dbReference>
<sequence length="146" mass="16982">MADKYDVLKLENQICFPLYAASKEIVRQYQPILDQLDLTYTQYITMLVLWEYGDTNIKKLGESLLLDSGTLTPLVKKLEEKGYVIRSRKKDDERNLIISLTPKGVKLKEKALEIPYQISSCVSLEPEEAKTLYTLLYKILKKFKKE</sequence>
<dbReference type="AlphaFoldDB" id="A0A7M1XLQ2"/>